<dbReference type="Gene3D" id="2.140.10.30">
    <property type="entry name" value="Dipeptidylpeptidase IV, N-terminal domain"/>
    <property type="match status" value="1"/>
</dbReference>
<sequence length="925" mass="98281">MLLVDETRALPGPAPRAFVLLPRPAAPIDAPRHPGPTAPHRRSDSGDLAAGPIDLADAPAQSVPDRDPDAAPTTIDLIWSSERSGFRHLYHISCSFAPHARHDASRVALPTSCSTRQITVGDWPVADAPLAVDLDRSLVYFSASRDSPLETHLHVACIHPDATLPVAPFVPLTQPAHIPAGSVSPPPRPAVDLLRSPFAQLLRLPEKPPSTPPLPTVSSRMSLRHLEHNVRRLTALGRSHTATVLPSLERIVSCSSTVRDPPSTVTLDLVFPPNEEPAPPSPEESAASTPLLFPPPSPLVFQKNRRQRQAAGSCSPEVIPSLRLPSPFPARSAPDSTTPSSLAASASAPGSVSGSLFSSFVPLSSSVSAPAFGQHWRQPSRSEGCETGASGSGNDDDDGFNDNDNDGESKASIASPGSSPVRFRLRIRPPTLPRKKKLGQAFHKKSIMLRSALLSTAAATQAESIQAYREVLEGQIFPTAVAAKADAAPNSPGSDAANTSADLTPQHSLAAFDVLPHPELFSFVNSDGIRLHGMLFKPLHHSDGHSCPVLVRIHGDPREQAVANEFKLPKLEDIFLALKFGYAVVVVDARGSRNRGVAFASGLGVQPGLTASPLAITASGSSTGKHDQWRPVYDRPRYDSAVDSSDYFSRAGPIVPSYALASMLEAPARYSQQPQHEQQQEQAFDAVALETVRLCDTIEALLHLATRGQLDLAKSVQQHQSAPGNDANSLDSMDALMDMYAWPDQVCGRSFEAPSSRASSSLASAAAAKKAALVSLWQNTKEEMMMGRYDGPVDLDRVAIDSFGAGAPTAIAALARFSAVFRASLLQSPVLDVNDCGSTTLPAVVVDDIKSLPRGKARLAVIRPPCDLPNGGSEAQARALTAVLESCGASHVSHILSESDDSAGDECDPRDDADALSFEWLQTRL</sequence>
<name>A0ABR4MZS9_9FUNG</name>
<evidence type="ECO:0000313" key="4">
    <source>
        <dbReference type="Proteomes" id="UP001527925"/>
    </source>
</evidence>
<feature type="region of interest" description="Disordered" evidence="1">
    <location>
        <begin position="269"/>
        <end position="348"/>
    </location>
</feature>
<comment type="caution">
    <text evidence="3">The sequence shown here is derived from an EMBL/GenBank/DDBJ whole genome shotgun (WGS) entry which is preliminary data.</text>
</comment>
<dbReference type="InterPro" id="IPR050278">
    <property type="entry name" value="Serine_Prot_S9B/DPPIV"/>
</dbReference>
<proteinExistence type="predicted"/>
<dbReference type="Gene3D" id="3.40.50.1820">
    <property type="entry name" value="alpha/beta hydrolase"/>
    <property type="match status" value="1"/>
</dbReference>
<dbReference type="InterPro" id="IPR002469">
    <property type="entry name" value="Peptidase_S9B_N"/>
</dbReference>
<protein>
    <recommendedName>
        <fullName evidence="2">Dipeptidylpeptidase IV N-terminal domain-containing protein</fullName>
    </recommendedName>
</protein>
<dbReference type="SUPFAM" id="SSF53474">
    <property type="entry name" value="alpha/beta-Hydrolases"/>
    <property type="match status" value="1"/>
</dbReference>
<dbReference type="EMBL" id="JADGIZ020000059">
    <property type="protein sequence ID" value="KAL2912691.1"/>
    <property type="molecule type" value="Genomic_DNA"/>
</dbReference>
<evidence type="ECO:0000256" key="1">
    <source>
        <dbReference type="SAM" id="MobiDB-lite"/>
    </source>
</evidence>
<feature type="region of interest" description="Disordered" evidence="1">
    <location>
        <begin position="373"/>
        <end position="426"/>
    </location>
</feature>
<evidence type="ECO:0000259" key="2">
    <source>
        <dbReference type="Pfam" id="PF00930"/>
    </source>
</evidence>
<evidence type="ECO:0000313" key="3">
    <source>
        <dbReference type="EMBL" id="KAL2912691.1"/>
    </source>
</evidence>
<dbReference type="InterPro" id="IPR029058">
    <property type="entry name" value="AB_hydrolase_fold"/>
</dbReference>
<reference evidence="3 4" key="1">
    <citation type="submission" date="2023-09" db="EMBL/GenBank/DDBJ databases">
        <title>Pangenome analysis of Batrachochytrium dendrobatidis and related Chytrids.</title>
        <authorList>
            <person name="Yacoub M.N."/>
            <person name="Stajich J.E."/>
            <person name="James T.Y."/>
        </authorList>
    </citation>
    <scope>NUCLEOTIDE SEQUENCE [LARGE SCALE GENOMIC DNA]</scope>
    <source>
        <strain evidence="3 4">JEL0888</strain>
    </source>
</reference>
<feature type="compositionally biased region" description="Acidic residues" evidence="1">
    <location>
        <begin position="394"/>
        <end position="406"/>
    </location>
</feature>
<dbReference type="SUPFAM" id="SSF82171">
    <property type="entry name" value="DPP6 N-terminal domain-like"/>
    <property type="match status" value="1"/>
</dbReference>
<feature type="region of interest" description="Disordered" evidence="1">
    <location>
        <begin position="25"/>
        <end position="69"/>
    </location>
</feature>
<dbReference type="PANTHER" id="PTHR11731:SF193">
    <property type="entry name" value="DIPEPTIDYL PEPTIDASE 9"/>
    <property type="match status" value="1"/>
</dbReference>
<feature type="domain" description="Dipeptidylpeptidase IV N-terminal" evidence="2">
    <location>
        <begin position="74"/>
        <end position="159"/>
    </location>
</feature>
<dbReference type="Pfam" id="PF00930">
    <property type="entry name" value="DPPIV_N"/>
    <property type="match status" value="1"/>
</dbReference>
<dbReference type="PANTHER" id="PTHR11731">
    <property type="entry name" value="PROTEASE FAMILY S9B,C DIPEPTIDYL-PEPTIDASE IV-RELATED"/>
    <property type="match status" value="1"/>
</dbReference>
<feature type="compositionally biased region" description="Low complexity" evidence="1">
    <location>
        <begin position="332"/>
        <end position="348"/>
    </location>
</feature>
<gene>
    <name evidence="3" type="ORF">HK105_207799</name>
</gene>
<dbReference type="Proteomes" id="UP001527925">
    <property type="component" value="Unassembled WGS sequence"/>
</dbReference>
<keyword evidence="4" id="KW-1185">Reference proteome</keyword>
<accession>A0ABR4MZS9</accession>
<organism evidence="3 4">
    <name type="scientific">Polyrhizophydium stewartii</name>
    <dbReference type="NCBI Taxonomy" id="2732419"/>
    <lineage>
        <taxon>Eukaryota</taxon>
        <taxon>Fungi</taxon>
        <taxon>Fungi incertae sedis</taxon>
        <taxon>Chytridiomycota</taxon>
        <taxon>Chytridiomycota incertae sedis</taxon>
        <taxon>Chytridiomycetes</taxon>
        <taxon>Rhizophydiales</taxon>
        <taxon>Rhizophydiales incertae sedis</taxon>
        <taxon>Polyrhizophydium</taxon>
    </lineage>
</organism>